<sequence>MDPDALSLKLIHLQSDIAHQKAKVNDYESALESATGKDIPKFQSLLKSAVAELRSLRQLEDRLGEKEVVLLRGHIEKARMIVVLSADGEEREWLPHTDTTLINQLPQSWTTTIGIAYIFLLPFLLYLIAPTIYDISDYCGPSTTWNECPDLVTTSALLVFDSFCAIVPLTGYGNNITFNHGFTFINFFIVVYSLVLVDFIFGSYVCQTTLIGGEILLVWVHQAMSKVRKVKEA</sequence>
<evidence type="ECO:0000256" key="1">
    <source>
        <dbReference type="SAM" id="Phobius"/>
    </source>
</evidence>
<organism evidence="2 3">
    <name type="scientific">Rhizoclosmatium globosum</name>
    <dbReference type="NCBI Taxonomy" id="329046"/>
    <lineage>
        <taxon>Eukaryota</taxon>
        <taxon>Fungi</taxon>
        <taxon>Fungi incertae sedis</taxon>
        <taxon>Chytridiomycota</taxon>
        <taxon>Chytridiomycota incertae sedis</taxon>
        <taxon>Chytridiomycetes</taxon>
        <taxon>Chytridiales</taxon>
        <taxon>Chytriomycetaceae</taxon>
        <taxon>Rhizoclosmatium</taxon>
    </lineage>
</organism>
<dbReference type="AlphaFoldDB" id="A0A1Y2BW87"/>
<accession>A0A1Y2BW87</accession>
<feature type="transmembrane region" description="Helical" evidence="1">
    <location>
        <begin position="114"/>
        <end position="133"/>
    </location>
</feature>
<evidence type="ECO:0000313" key="3">
    <source>
        <dbReference type="Proteomes" id="UP000193642"/>
    </source>
</evidence>
<comment type="caution">
    <text evidence="2">The sequence shown here is derived from an EMBL/GenBank/DDBJ whole genome shotgun (WGS) entry which is preliminary data.</text>
</comment>
<keyword evidence="3" id="KW-1185">Reference proteome</keyword>
<name>A0A1Y2BW87_9FUNG</name>
<feature type="transmembrane region" description="Helical" evidence="1">
    <location>
        <begin position="153"/>
        <end position="172"/>
    </location>
</feature>
<evidence type="ECO:0000313" key="2">
    <source>
        <dbReference type="EMBL" id="ORY39016.1"/>
    </source>
</evidence>
<keyword evidence="1" id="KW-1133">Transmembrane helix</keyword>
<gene>
    <name evidence="2" type="ORF">BCR33DRAFT_853596</name>
</gene>
<feature type="transmembrane region" description="Helical" evidence="1">
    <location>
        <begin position="184"/>
        <end position="205"/>
    </location>
</feature>
<proteinExistence type="predicted"/>
<keyword evidence="1" id="KW-0812">Transmembrane</keyword>
<dbReference type="Proteomes" id="UP000193642">
    <property type="component" value="Unassembled WGS sequence"/>
</dbReference>
<dbReference type="EMBL" id="MCGO01000041">
    <property type="protein sequence ID" value="ORY39016.1"/>
    <property type="molecule type" value="Genomic_DNA"/>
</dbReference>
<keyword evidence="1" id="KW-0472">Membrane</keyword>
<protein>
    <submittedName>
        <fullName evidence="2">Uncharacterized protein</fullName>
    </submittedName>
</protein>
<reference evidence="2 3" key="1">
    <citation type="submission" date="2016-07" db="EMBL/GenBank/DDBJ databases">
        <title>Pervasive Adenine N6-methylation of Active Genes in Fungi.</title>
        <authorList>
            <consortium name="DOE Joint Genome Institute"/>
            <person name="Mondo S.J."/>
            <person name="Dannebaum R.O."/>
            <person name="Kuo R.C."/>
            <person name="Labutti K."/>
            <person name="Haridas S."/>
            <person name="Kuo A."/>
            <person name="Salamov A."/>
            <person name="Ahrendt S.R."/>
            <person name="Lipzen A."/>
            <person name="Sullivan W."/>
            <person name="Andreopoulos W.B."/>
            <person name="Clum A."/>
            <person name="Lindquist E."/>
            <person name="Daum C."/>
            <person name="Ramamoorthy G.K."/>
            <person name="Gryganskyi A."/>
            <person name="Culley D."/>
            <person name="Magnuson J.K."/>
            <person name="James T.Y."/>
            <person name="O'Malley M.A."/>
            <person name="Stajich J.E."/>
            <person name="Spatafora J.W."/>
            <person name="Visel A."/>
            <person name="Grigoriev I.V."/>
        </authorList>
    </citation>
    <scope>NUCLEOTIDE SEQUENCE [LARGE SCALE GENOMIC DNA]</scope>
    <source>
        <strain evidence="2 3">JEL800</strain>
    </source>
</reference>